<dbReference type="SUPFAM" id="SSF53098">
    <property type="entry name" value="Ribonuclease H-like"/>
    <property type="match status" value="1"/>
</dbReference>
<keyword evidence="3" id="KW-0548">Nucleotidyltransferase</keyword>
<feature type="domain" description="Integrase catalytic" evidence="10">
    <location>
        <begin position="429"/>
        <end position="569"/>
    </location>
</feature>
<name>A0A4Y2CF74_ARAVE</name>
<protein>
    <recommendedName>
        <fullName evidence="1">RNA-directed DNA polymerase</fullName>
        <ecNumber evidence="1">2.7.7.49</ecNumber>
    </recommendedName>
</protein>
<dbReference type="InterPro" id="IPR050951">
    <property type="entry name" value="Retrovirus_Pol_polyprotein"/>
</dbReference>
<evidence type="ECO:0000256" key="1">
    <source>
        <dbReference type="ARBA" id="ARBA00012493"/>
    </source>
</evidence>
<evidence type="ECO:0000313" key="11">
    <source>
        <dbReference type="EMBL" id="GBM02940.1"/>
    </source>
</evidence>
<dbReference type="Gene3D" id="1.10.340.70">
    <property type="match status" value="1"/>
</dbReference>
<evidence type="ECO:0000256" key="3">
    <source>
        <dbReference type="ARBA" id="ARBA00022695"/>
    </source>
</evidence>
<gene>
    <name evidence="11" type="primary">pol_1349</name>
    <name evidence="11" type="ORF">AVEN_110902_1</name>
</gene>
<dbReference type="GO" id="GO:0042575">
    <property type="term" value="C:DNA polymerase complex"/>
    <property type="evidence" value="ECO:0007669"/>
    <property type="project" value="UniProtKB-ARBA"/>
</dbReference>
<keyword evidence="6" id="KW-0378">Hydrolase</keyword>
<dbReference type="CDD" id="cd09274">
    <property type="entry name" value="RNase_HI_RT_Ty3"/>
    <property type="match status" value="1"/>
</dbReference>
<evidence type="ECO:0000259" key="10">
    <source>
        <dbReference type="PROSITE" id="PS50994"/>
    </source>
</evidence>
<dbReference type="FunFam" id="1.10.340.70:FF:000003">
    <property type="entry name" value="Protein CBG25708"/>
    <property type="match status" value="1"/>
</dbReference>
<dbReference type="EMBL" id="BGPR01163023">
    <property type="protein sequence ID" value="GBM02940.1"/>
    <property type="molecule type" value="Genomic_DNA"/>
</dbReference>
<dbReference type="InterPro" id="IPR001584">
    <property type="entry name" value="Integrase_cat-core"/>
</dbReference>
<dbReference type="PROSITE" id="PS50878">
    <property type="entry name" value="RT_POL"/>
    <property type="match status" value="1"/>
</dbReference>
<evidence type="ECO:0000256" key="4">
    <source>
        <dbReference type="ARBA" id="ARBA00022722"/>
    </source>
</evidence>
<evidence type="ECO:0000256" key="5">
    <source>
        <dbReference type="ARBA" id="ARBA00022759"/>
    </source>
</evidence>
<dbReference type="InterPro" id="IPR012337">
    <property type="entry name" value="RNaseH-like_sf"/>
</dbReference>
<proteinExistence type="predicted"/>
<evidence type="ECO:0000256" key="6">
    <source>
        <dbReference type="ARBA" id="ARBA00022801"/>
    </source>
</evidence>
<evidence type="ECO:0000259" key="9">
    <source>
        <dbReference type="PROSITE" id="PS50878"/>
    </source>
</evidence>
<dbReference type="EC" id="2.7.7.49" evidence="1"/>
<keyword evidence="4" id="KW-0540">Nuclease</keyword>
<dbReference type="InterPro" id="IPR036397">
    <property type="entry name" value="RNaseH_sf"/>
</dbReference>
<dbReference type="GO" id="GO:0003964">
    <property type="term" value="F:RNA-directed DNA polymerase activity"/>
    <property type="evidence" value="ECO:0007669"/>
    <property type="project" value="UniProtKB-KW"/>
</dbReference>
<evidence type="ECO:0000256" key="2">
    <source>
        <dbReference type="ARBA" id="ARBA00022679"/>
    </source>
</evidence>
<reference evidence="11 12" key="1">
    <citation type="journal article" date="2019" name="Sci. Rep.">
        <title>Orb-weaving spider Araneus ventricosus genome elucidates the spidroin gene catalogue.</title>
        <authorList>
            <person name="Kono N."/>
            <person name="Nakamura H."/>
            <person name="Ohtoshi R."/>
            <person name="Moran D.A.P."/>
            <person name="Shinohara A."/>
            <person name="Yoshida Y."/>
            <person name="Fujiwara M."/>
            <person name="Mori M."/>
            <person name="Tomita M."/>
            <person name="Arakawa K."/>
        </authorList>
    </citation>
    <scope>NUCLEOTIDE SEQUENCE [LARGE SCALE GENOMIC DNA]</scope>
</reference>
<organism evidence="11 12">
    <name type="scientific">Araneus ventricosus</name>
    <name type="common">Orbweaver spider</name>
    <name type="synonym">Epeira ventricosa</name>
    <dbReference type="NCBI Taxonomy" id="182803"/>
    <lineage>
        <taxon>Eukaryota</taxon>
        <taxon>Metazoa</taxon>
        <taxon>Ecdysozoa</taxon>
        <taxon>Arthropoda</taxon>
        <taxon>Chelicerata</taxon>
        <taxon>Arachnida</taxon>
        <taxon>Araneae</taxon>
        <taxon>Araneomorphae</taxon>
        <taxon>Entelegynae</taxon>
        <taxon>Araneoidea</taxon>
        <taxon>Araneidae</taxon>
        <taxon>Araneus</taxon>
    </lineage>
</organism>
<dbReference type="InterPro" id="IPR043128">
    <property type="entry name" value="Rev_trsase/Diguanyl_cyclase"/>
</dbReference>
<dbReference type="InterPro" id="IPR041373">
    <property type="entry name" value="RT_RNaseH"/>
</dbReference>
<evidence type="ECO:0000256" key="7">
    <source>
        <dbReference type="ARBA" id="ARBA00022918"/>
    </source>
</evidence>
<evidence type="ECO:0000313" key="12">
    <source>
        <dbReference type="Proteomes" id="UP000499080"/>
    </source>
</evidence>
<dbReference type="InterPro" id="IPR000477">
    <property type="entry name" value="RT_dom"/>
</dbReference>
<dbReference type="SUPFAM" id="SSF56672">
    <property type="entry name" value="DNA/RNA polymerases"/>
    <property type="match status" value="1"/>
</dbReference>
<dbReference type="FunFam" id="3.30.70.270:FF:000026">
    <property type="entry name" value="Transposon Ty3-G Gag-Pol polyprotein"/>
    <property type="match status" value="1"/>
</dbReference>
<dbReference type="GO" id="GO:0004519">
    <property type="term" value="F:endonuclease activity"/>
    <property type="evidence" value="ECO:0007669"/>
    <property type="project" value="UniProtKB-KW"/>
</dbReference>
<evidence type="ECO:0000256" key="8">
    <source>
        <dbReference type="SAM" id="MobiDB-lite"/>
    </source>
</evidence>
<keyword evidence="7" id="KW-0695">RNA-directed DNA polymerase</keyword>
<dbReference type="PROSITE" id="PS50994">
    <property type="entry name" value="INTEGRASE"/>
    <property type="match status" value="1"/>
</dbReference>
<dbReference type="InterPro" id="IPR043502">
    <property type="entry name" value="DNA/RNA_pol_sf"/>
</dbReference>
<dbReference type="PANTHER" id="PTHR37984">
    <property type="entry name" value="PROTEIN CBG26694"/>
    <property type="match status" value="1"/>
</dbReference>
<dbReference type="Pfam" id="PF00078">
    <property type="entry name" value="RVT_1"/>
    <property type="match status" value="1"/>
</dbReference>
<keyword evidence="2" id="KW-0808">Transferase</keyword>
<keyword evidence="12" id="KW-1185">Reference proteome</keyword>
<keyword evidence="5" id="KW-0255">Endonuclease</keyword>
<dbReference type="GO" id="GO:0003676">
    <property type="term" value="F:nucleic acid binding"/>
    <property type="evidence" value="ECO:0007669"/>
    <property type="project" value="InterPro"/>
</dbReference>
<sequence>MSQMLDGIPGTICHMDDILIWGSTQEEHDQRLIEVCNRLKNSGMALNAKKCIFSQTSIKFLGHIIDGQGIHPDPDKIAAIENYQPPTNKKELKQLLGMANYLARFVPNYSDILFPLTSMLSNKVTFVWEAPQEAAFQKMKKILSSDPGLMIFDPRKETTVTIDASSYGLGATICQKQADGRRSVIAYASRTLTPTESRYAQIEKETLAIAWGCEKFRDYLTGMHFKIETDHKPLIPIFSKKNLDDLSPRLQGIKLRMMKFSYTIVHIPGKELFAADALSRNPQKVPYKREELEAEIDAFIQMNTSSLPASSRRLDELRVAQMKDETCQKLTDYVLKGWPQKKEVDTLCASYWQNRYEISVQDGLLMRGCRIIIPKSHQAEVLNQIHEGHLGITKCRARAKCSVYWPGISKVIEEKIKSCTACIQESNYYSRYPEIARLDRLTSAEIINHCKSIFSRHGIPDVVRSDNGSQFDPVKTVEFKYFAKSYGFTHISSSPKFSQSNGLIEAAVKTVKARIKKSRDPYLALMAYRATPLENGFSPSELLMGRRINTTLPVATTQLQPYSVNKKVLEAKEERRIEGQKTNYDKHHGVRNLDELDPGQNVRITDRRVTGKVL</sequence>
<feature type="compositionally biased region" description="Basic and acidic residues" evidence="8">
    <location>
        <begin position="577"/>
        <end position="594"/>
    </location>
</feature>
<dbReference type="Pfam" id="PF17921">
    <property type="entry name" value="Integrase_H2C2"/>
    <property type="match status" value="1"/>
</dbReference>
<dbReference type="Gene3D" id="3.30.70.270">
    <property type="match status" value="2"/>
</dbReference>
<dbReference type="FunFam" id="3.30.420.10:FF:000063">
    <property type="entry name" value="Retrovirus-related Pol polyprotein from transposon 297-like Protein"/>
    <property type="match status" value="1"/>
</dbReference>
<feature type="domain" description="Reverse transcriptase" evidence="9">
    <location>
        <begin position="1"/>
        <end position="65"/>
    </location>
</feature>
<dbReference type="Pfam" id="PF17917">
    <property type="entry name" value="RT_RNaseH"/>
    <property type="match status" value="1"/>
</dbReference>
<dbReference type="OrthoDB" id="6495589at2759"/>
<dbReference type="GO" id="GO:0015074">
    <property type="term" value="P:DNA integration"/>
    <property type="evidence" value="ECO:0007669"/>
    <property type="project" value="InterPro"/>
</dbReference>
<dbReference type="PANTHER" id="PTHR37984:SF9">
    <property type="entry name" value="INTEGRASE CATALYTIC DOMAIN-CONTAINING PROTEIN"/>
    <property type="match status" value="1"/>
</dbReference>
<accession>A0A4Y2CF74</accession>
<comment type="caution">
    <text evidence="11">The sequence shown here is derived from an EMBL/GenBank/DDBJ whole genome shotgun (WGS) entry which is preliminary data.</text>
</comment>
<dbReference type="InterPro" id="IPR041588">
    <property type="entry name" value="Integrase_H2C2"/>
</dbReference>
<dbReference type="Proteomes" id="UP000499080">
    <property type="component" value="Unassembled WGS sequence"/>
</dbReference>
<dbReference type="AlphaFoldDB" id="A0A4Y2CF74"/>
<feature type="region of interest" description="Disordered" evidence="8">
    <location>
        <begin position="577"/>
        <end position="596"/>
    </location>
</feature>
<dbReference type="FunFam" id="3.10.20.370:FF:000001">
    <property type="entry name" value="Retrovirus-related Pol polyprotein from transposon 17.6-like protein"/>
    <property type="match status" value="1"/>
</dbReference>
<dbReference type="Gene3D" id="3.30.420.10">
    <property type="entry name" value="Ribonuclease H-like superfamily/Ribonuclease H"/>
    <property type="match status" value="1"/>
</dbReference>